<accession>A0A811UN81</accession>
<reference evidence="2" key="1">
    <citation type="submission" date="2020-11" db="EMBL/GenBank/DDBJ databases">
        <authorList>
            <person name="Whitehead M."/>
        </authorList>
    </citation>
    <scope>NUCLEOTIDE SEQUENCE</scope>
    <source>
        <strain evidence="2">EGII</strain>
    </source>
</reference>
<evidence type="ECO:0000313" key="3">
    <source>
        <dbReference type="Proteomes" id="UP000606786"/>
    </source>
</evidence>
<dbReference type="AlphaFoldDB" id="A0A811UN81"/>
<feature type="compositionally biased region" description="Basic and acidic residues" evidence="1">
    <location>
        <begin position="212"/>
        <end position="224"/>
    </location>
</feature>
<protein>
    <submittedName>
        <fullName evidence="2">(Mediterranean fruit fly) hypothetical protein</fullName>
    </submittedName>
</protein>
<feature type="region of interest" description="Disordered" evidence="1">
    <location>
        <begin position="151"/>
        <end position="239"/>
    </location>
</feature>
<proteinExistence type="predicted"/>
<evidence type="ECO:0000256" key="1">
    <source>
        <dbReference type="SAM" id="MobiDB-lite"/>
    </source>
</evidence>
<dbReference type="Proteomes" id="UP000606786">
    <property type="component" value="Unassembled WGS sequence"/>
</dbReference>
<sequence>MEQQECLFATMSSATQRHVKIVTISPDIILSADKKPTLNLFNVQSWNESMSGDIGSNWGYFSLYCINRLKLMEKVISRSPLYLLWIPIVSASFAYQMFFSNNNDKAFALNKKNEENIPKDHHDNRLCHCFILKKELNLIWSRPKRSRFHAKAKVKCKKRRAAQRECTSNDRRKRTVKAKRHAEARAAGGKQAPRYGLEHFSATKNTTKAAGKRGEEDRGAEHKKQASTTTNTTNRSRTETSLKIAVNCNGAQRLHKRCKRGGRQTTNDTQRQGRQGDRATERQAKMWNSQVASCCYTNRPQLIPLCGVRVCLEAGNGGREKMQTEVQIKEMKKELLLGSMIKDHDEER</sequence>
<feature type="compositionally biased region" description="Basic residues" evidence="1">
    <location>
        <begin position="171"/>
        <end position="182"/>
    </location>
</feature>
<organism evidence="2 3">
    <name type="scientific">Ceratitis capitata</name>
    <name type="common">Mediterranean fruit fly</name>
    <name type="synonym">Tephritis capitata</name>
    <dbReference type="NCBI Taxonomy" id="7213"/>
    <lineage>
        <taxon>Eukaryota</taxon>
        <taxon>Metazoa</taxon>
        <taxon>Ecdysozoa</taxon>
        <taxon>Arthropoda</taxon>
        <taxon>Hexapoda</taxon>
        <taxon>Insecta</taxon>
        <taxon>Pterygota</taxon>
        <taxon>Neoptera</taxon>
        <taxon>Endopterygota</taxon>
        <taxon>Diptera</taxon>
        <taxon>Brachycera</taxon>
        <taxon>Muscomorpha</taxon>
        <taxon>Tephritoidea</taxon>
        <taxon>Tephritidae</taxon>
        <taxon>Ceratitis</taxon>
        <taxon>Ceratitis</taxon>
    </lineage>
</organism>
<name>A0A811UN81_CERCA</name>
<gene>
    <name evidence="2" type="ORF">CCAP1982_LOCUS8788</name>
</gene>
<comment type="caution">
    <text evidence="2">The sequence shown here is derived from an EMBL/GenBank/DDBJ whole genome shotgun (WGS) entry which is preliminary data.</text>
</comment>
<feature type="compositionally biased region" description="Basic residues" evidence="1">
    <location>
        <begin position="151"/>
        <end position="161"/>
    </location>
</feature>
<evidence type="ECO:0000313" key="2">
    <source>
        <dbReference type="EMBL" id="CAD7000300.1"/>
    </source>
</evidence>
<feature type="compositionally biased region" description="Low complexity" evidence="1">
    <location>
        <begin position="227"/>
        <end position="239"/>
    </location>
</feature>
<keyword evidence="3" id="KW-1185">Reference proteome</keyword>
<dbReference type="EMBL" id="CAJHJT010000012">
    <property type="protein sequence ID" value="CAD7000300.1"/>
    <property type="molecule type" value="Genomic_DNA"/>
</dbReference>
<feature type="region of interest" description="Disordered" evidence="1">
    <location>
        <begin position="257"/>
        <end position="279"/>
    </location>
</feature>
<feature type="compositionally biased region" description="Polar residues" evidence="1">
    <location>
        <begin position="263"/>
        <end position="273"/>
    </location>
</feature>